<evidence type="ECO:0000313" key="1">
    <source>
        <dbReference type="EMBL" id="VEL18817.1"/>
    </source>
</evidence>
<reference evidence="1" key="1">
    <citation type="submission" date="2018-11" db="EMBL/GenBank/DDBJ databases">
        <authorList>
            <consortium name="Pathogen Informatics"/>
        </authorList>
    </citation>
    <scope>NUCLEOTIDE SEQUENCE</scope>
</reference>
<sequence>MSCEPEIATTDGALETVGQAPYRDPVTGVVLDGVSSVAGDDLELVEHPPKVARIEINYARTAKMINVRRLKTAIWDLVDQQLHHSPIPHERADSSLATFPQLLQVANSDVPMQSPISCTEQQTSLIRSTSDEVLAKELSPKSRASNEEVSCHFSKLLDTLPSQVHL</sequence>
<accession>A0A3S5BUD7</accession>
<keyword evidence="2" id="KW-1185">Reference proteome</keyword>
<name>A0A3S5BUD7_9PLAT</name>
<dbReference type="Proteomes" id="UP000784294">
    <property type="component" value="Unassembled WGS sequence"/>
</dbReference>
<dbReference type="AlphaFoldDB" id="A0A3S5BUD7"/>
<gene>
    <name evidence="1" type="ORF">PXEA_LOCUS12257</name>
</gene>
<dbReference type="InterPro" id="IPR022816">
    <property type="entry name" value="Condensin_barren_su2"/>
</dbReference>
<dbReference type="Pfam" id="PF05786">
    <property type="entry name" value="Cnd2"/>
    <property type="match status" value="1"/>
</dbReference>
<organism evidence="1 2">
    <name type="scientific">Protopolystoma xenopodis</name>
    <dbReference type="NCBI Taxonomy" id="117903"/>
    <lineage>
        <taxon>Eukaryota</taxon>
        <taxon>Metazoa</taxon>
        <taxon>Spiralia</taxon>
        <taxon>Lophotrochozoa</taxon>
        <taxon>Platyhelminthes</taxon>
        <taxon>Monogenea</taxon>
        <taxon>Polyopisthocotylea</taxon>
        <taxon>Polystomatidea</taxon>
        <taxon>Polystomatidae</taxon>
        <taxon>Protopolystoma</taxon>
    </lineage>
</organism>
<dbReference type="EMBL" id="CAAALY010038833">
    <property type="protein sequence ID" value="VEL18817.1"/>
    <property type="molecule type" value="Genomic_DNA"/>
</dbReference>
<dbReference type="GO" id="GO:0000796">
    <property type="term" value="C:condensin complex"/>
    <property type="evidence" value="ECO:0007669"/>
    <property type="project" value="InterPro"/>
</dbReference>
<dbReference type="GO" id="GO:0007076">
    <property type="term" value="P:mitotic chromosome condensation"/>
    <property type="evidence" value="ECO:0007669"/>
    <property type="project" value="InterPro"/>
</dbReference>
<comment type="caution">
    <text evidence="1">The sequence shown here is derived from an EMBL/GenBank/DDBJ whole genome shotgun (WGS) entry which is preliminary data.</text>
</comment>
<feature type="non-terminal residue" evidence="1">
    <location>
        <position position="1"/>
    </location>
</feature>
<proteinExistence type="predicted"/>
<protein>
    <submittedName>
        <fullName evidence="1">Uncharacterized protein</fullName>
    </submittedName>
</protein>
<evidence type="ECO:0000313" key="2">
    <source>
        <dbReference type="Proteomes" id="UP000784294"/>
    </source>
</evidence>
<dbReference type="OrthoDB" id="362021at2759"/>